<keyword evidence="1" id="KW-0812">Transmembrane</keyword>
<dbReference type="AlphaFoldDB" id="A0A0A5GEF6"/>
<dbReference type="Proteomes" id="UP000030403">
    <property type="component" value="Unassembled WGS sequence"/>
</dbReference>
<keyword evidence="1" id="KW-1133">Transmembrane helix</keyword>
<protein>
    <submittedName>
        <fullName evidence="2">Uncharacterized protein</fullName>
    </submittedName>
</protein>
<dbReference type="STRING" id="1385511.GCA_000425225_01246"/>
<evidence type="ECO:0000256" key="1">
    <source>
        <dbReference type="SAM" id="Phobius"/>
    </source>
</evidence>
<dbReference type="RefSeq" id="WP_027445599.1">
    <property type="nucleotide sequence ID" value="NZ_AULJ01000012.1"/>
</dbReference>
<evidence type="ECO:0000313" key="2">
    <source>
        <dbReference type="EMBL" id="KGX89598.1"/>
    </source>
</evidence>
<organism evidence="2 3">
    <name type="scientific">Pontibacillus marinus BH030004 = DSM 16465</name>
    <dbReference type="NCBI Taxonomy" id="1385511"/>
    <lineage>
        <taxon>Bacteria</taxon>
        <taxon>Bacillati</taxon>
        <taxon>Bacillota</taxon>
        <taxon>Bacilli</taxon>
        <taxon>Bacillales</taxon>
        <taxon>Bacillaceae</taxon>
        <taxon>Pontibacillus</taxon>
    </lineage>
</organism>
<sequence>MAVFFITVNILASIIIFIAALVSEHVLVANNFKNVVRLIVCLFLSWFSPYLIIDVLEGFPYGESFLRDNVFYVLGASVIAFVSWQLVFYDLFGDIDEGYEFD</sequence>
<keyword evidence="1" id="KW-0472">Membrane</keyword>
<proteinExistence type="predicted"/>
<accession>A0A0A5GEF6</accession>
<feature type="transmembrane region" description="Helical" evidence="1">
    <location>
        <begin position="72"/>
        <end position="92"/>
    </location>
</feature>
<reference evidence="2 3" key="1">
    <citation type="submission" date="2013-08" db="EMBL/GenBank/DDBJ databases">
        <authorList>
            <person name="Huang J."/>
            <person name="Wang G."/>
        </authorList>
    </citation>
    <scope>NUCLEOTIDE SEQUENCE [LARGE SCALE GENOMIC DNA]</scope>
    <source>
        <strain evidence="2 3">BH030004</strain>
    </source>
</reference>
<feature type="transmembrane region" description="Helical" evidence="1">
    <location>
        <begin position="35"/>
        <end position="52"/>
    </location>
</feature>
<name>A0A0A5GEF6_9BACI</name>
<comment type="caution">
    <text evidence="2">The sequence shown here is derived from an EMBL/GenBank/DDBJ whole genome shotgun (WGS) entry which is preliminary data.</text>
</comment>
<gene>
    <name evidence="2" type="ORF">N783_05665</name>
</gene>
<feature type="transmembrane region" description="Helical" evidence="1">
    <location>
        <begin position="6"/>
        <end position="23"/>
    </location>
</feature>
<evidence type="ECO:0000313" key="3">
    <source>
        <dbReference type="Proteomes" id="UP000030403"/>
    </source>
</evidence>
<dbReference type="EMBL" id="AVPF01000014">
    <property type="protein sequence ID" value="KGX89598.1"/>
    <property type="molecule type" value="Genomic_DNA"/>
</dbReference>
<keyword evidence="3" id="KW-1185">Reference proteome</keyword>